<accession>A0AAD9NQZ9</accession>
<feature type="domain" description="EF-hand" evidence="14">
    <location>
        <begin position="153"/>
        <end position="188"/>
    </location>
</feature>
<keyword evidence="3 13" id="KW-0732">Signal</keyword>
<evidence type="ECO:0000256" key="1">
    <source>
        <dbReference type="ARBA" id="ARBA00004319"/>
    </source>
</evidence>
<evidence type="ECO:0000256" key="2">
    <source>
        <dbReference type="ARBA" id="ARBA00022723"/>
    </source>
</evidence>
<evidence type="ECO:0000313" key="16">
    <source>
        <dbReference type="Proteomes" id="UP001209878"/>
    </source>
</evidence>
<keyword evidence="16" id="KW-1185">Reference proteome</keyword>
<evidence type="ECO:0000256" key="5">
    <source>
        <dbReference type="ARBA" id="ARBA00022824"/>
    </source>
</evidence>
<comment type="caution">
    <text evidence="15">The sequence shown here is derived from an EMBL/GenBank/DDBJ whole genome shotgun (WGS) entry which is preliminary data.</text>
</comment>
<evidence type="ECO:0000259" key="14">
    <source>
        <dbReference type="PROSITE" id="PS50222"/>
    </source>
</evidence>
<name>A0AAD9NQZ9_RIDPI</name>
<comment type="function">
    <text evidence="9">Probable molecular chaperone assisting protein biosynthesis and transport in the endoplasmic reticulum. Required for the proper biosynthesis and transport of pulmonary surfactant-associated protein A/SP-A, pulmonary surfactant-associated protein D/SP-D and the lipid transporter ABCA3. By regulating both the proper expression and the degradation through the endoplasmic reticulum-associated protein degradation pathway of these proteins plays a crucial role in pulmonary surfactant homeostasis. Has an anti-fibrotic activity by negatively regulating the secretion of type I and type III collagens. This calcium-binding protein also transiently associates with immature PCSK6 and regulates its secretion.</text>
</comment>
<dbReference type="Proteomes" id="UP001209878">
    <property type="component" value="Unassembled WGS sequence"/>
</dbReference>
<dbReference type="Pfam" id="PF13499">
    <property type="entry name" value="EF-hand_7"/>
    <property type="match status" value="2"/>
</dbReference>
<dbReference type="GO" id="GO:0005788">
    <property type="term" value="C:endoplasmic reticulum lumen"/>
    <property type="evidence" value="ECO:0007669"/>
    <property type="project" value="UniProtKB-SubCell"/>
</dbReference>
<feature type="compositionally biased region" description="Basic and acidic residues" evidence="12">
    <location>
        <begin position="229"/>
        <end position="246"/>
    </location>
</feature>
<feature type="chain" id="PRO_5041945941" description="Reticulocalbin-3" evidence="13">
    <location>
        <begin position="22"/>
        <end position="311"/>
    </location>
</feature>
<proteinExistence type="predicted"/>
<evidence type="ECO:0000256" key="6">
    <source>
        <dbReference type="ARBA" id="ARBA00022837"/>
    </source>
</evidence>
<evidence type="ECO:0000256" key="8">
    <source>
        <dbReference type="ARBA" id="ARBA00023186"/>
    </source>
</evidence>
<evidence type="ECO:0000313" key="15">
    <source>
        <dbReference type="EMBL" id="KAK2179557.1"/>
    </source>
</evidence>
<gene>
    <name evidence="15" type="ORF">NP493_483g01014</name>
</gene>
<dbReference type="PROSITE" id="PS50222">
    <property type="entry name" value="EF_HAND_2"/>
    <property type="match status" value="2"/>
</dbReference>
<evidence type="ECO:0000256" key="7">
    <source>
        <dbReference type="ARBA" id="ARBA00023180"/>
    </source>
</evidence>
<dbReference type="PANTHER" id="PTHR10827">
    <property type="entry name" value="RETICULOCALBIN"/>
    <property type="match status" value="1"/>
</dbReference>
<evidence type="ECO:0000256" key="4">
    <source>
        <dbReference type="ARBA" id="ARBA00022737"/>
    </source>
</evidence>
<keyword evidence="6" id="KW-0106">Calcium</keyword>
<evidence type="ECO:0000256" key="13">
    <source>
        <dbReference type="SAM" id="SignalP"/>
    </source>
</evidence>
<sequence length="311" mass="35552">MTVRRYVTALLVLACLALVSSHDQHSPIDIQHYEDGKHNDAFDHAAILGSQEALDEFEKLAPSEAKRKLERIVHNMDLNKDDFVTQDELTPLGSSVIRVTQRRGTGPIMAHYDANGDDSVTWKEYLQKEHDYTLVKLETDRAKDDVDLAQTLQLVEENEMKFRAADVDKTGSLDLAEFAAFTHPYDYEHMHEFEVNMTLKAQDRNKDGSIDFTEYSDEEECNAGDVSEEDKVANQEQFDRHDKNKDGKLDRDEIRAWVLPNNQALAMEEAVHLIHETDSNRDGQLSMDEILDKYTLWVGSAAQTDTLHEEL</sequence>
<dbReference type="InterPro" id="IPR011992">
    <property type="entry name" value="EF-hand-dom_pair"/>
</dbReference>
<feature type="region of interest" description="Disordered" evidence="12">
    <location>
        <begin position="215"/>
        <end position="246"/>
    </location>
</feature>
<reference evidence="15" key="1">
    <citation type="journal article" date="2023" name="Mol. Biol. Evol.">
        <title>Third-Generation Sequencing Reveals the Adaptive Role of the Epigenome in Three Deep-Sea Polychaetes.</title>
        <authorList>
            <person name="Perez M."/>
            <person name="Aroh O."/>
            <person name="Sun Y."/>
            <person name="Lan Y."/>
            <person name="Juniper S.K."/>
            <person name="Young C.R."/>
            <person name="Angers B."/>
            <person name="Qian P.Y."/>
        </authorList>
    </citation>
    <scope>NUCLEOTIDE SEQUENCE</scope>
    <source>
        <strain evidence="15">R07B-5</strain>
    </source>
</reference>
<dbReference type="InterPro" id="IPR018247">
    <property type="entry name" value="EF_Hand_1_Ca_BS"/>
</dbReference>
<organism evidence="15 16">
    <name type="scientific">Ridgeia piscesae</name>
    <name type="common">Tubeworm</name>
    <dbReference type="NCBI Taxonomy" id="27915"/>
    <lineage>
        <taxon>Eukaryota</taxon>
        <taxon>Metazoa</taxon>
        <taxon>Spiralia</taxon>
        <taxon>Lophotrochozoa</taxon>
        <taxon>Annelida</taxon>
        <taxon>Polychaeta</taxon>
        <taxon>Sedentaria</taxon>
        <taxon>Canalipalpata</taxon>
        <taxon>Sabellida</taxon>
        <taxon>Siboglinidae</taxon>
        <taxon>Ridgeia</taxon>
    </lineage>
</organism>
<dbReference type="PROSITE" id="PS00018">
    <property type="entry name" value="EF_HAND_1"/>
    <property type="match status" value="6"/>
</dbReference>
<keyword evidence="5" id="KW-0256">Endoplasmic reticulum</keyword>
<dbReference type="GO" id="GO:0005509">
    <property type="term" value="F:calcium ion binding"/>
    <property type="evidence" value="ECO:0007669"/>
    <property type="project" value="InterPro"/>
</dbReference>
<keyword evidence="7" id="KW-0325">Glycoprotein</keyword>
<evidence type="ECO:0000256" key="10">
    <source>
        <dbReference type="ARBA" id="ARBA00063143"/>
    </source>
</evidence>
<evidence type="ECO:0000256" key="12">
    <source>
        <dbReference type="SAM" id="MobiDB-lite"/>
    </source>
</evidence>
<keyword evidence="2" id="KW-0479">Metal-binding</keyword>
<evidence type="ECO:0000256" key="3">
    <source>
        <dbReference type="ARBA" id="ARBA00022729"/>
    </source>
</evidence>
<dbReference type="PANTHER" id="PTHR10827:SF52">
    <property type="entry name" value="IP16409P"/>
    <property type="match status" value="1"/>
</dbReference>
<dbReference type="SUPFAM" id="SSF47473">
    <property type="entry name" value="EF-hand"/>
    <property type="match status" value="2"/>
</dbReference>
<feature type="compositionally biased region" description="Acidic residues" evidence="12">
    <location>
        <begin position="215"/>
        <end position="228"/>
    </location>
</feature>
<dbReference type="EMBL" id="JAODUO010000483">
    <property type="protein sequence ID" value="KAK2179557.1"/>
    <property type="molecule type" value="Genomic_DNA"/>
</dbReference>
<keyword evidence="4" id="KW-0677">Repeat</keyword>
<dbReference type="AlphaFoldDB" id="A0AAD9NQZ9"/>
<comment type="subcellular location">
    <subcellularLocation>
        <location evidence="1">Endoplasmic reticulum lumen</location>
    </subcellularLocation>
</comment>
<keyword evidence="8" id="KW-0143">Chaperone</keyword>
<dbReference type="Gene3D" id="1.10.238.10">
    <property type="entry name" value="EF-hand"/>
    <property type="match status" value="3"/>
</dbReference>
<feature type="domain" description="EF-hand" evidence="14">
    <location>
        <begin position="229"/>
        <end position="264"/>
    </location>
</feature>
<dbReference type="FunFam" id="1.10.238.10:FF:000104">
    <property type="entry name" value="calumenin isoform X1"/>
    <property type="match status" value="1"/>
</dbReference>
<protein>
    <recommendedName>
        <fullName evidence="11">Reticulocalbin-3</fullName>
    </recommendedName>
</protein>
<dbReference type="GO" id="GO:0015031">
    <property type="term" value="P:protein transport"/>
    <property type="evidence" value="ECO:0007669"/>
    <property type="project" value="UniProtKB-ARBA"/>
</dbReference>
<evidence type="ECO:0000256" key="11">
    <source>
        <dbReference type="ARBA" id="ARBA00072696"/>
    </source>
</evidence>
<dbReference type="InterPro" id="IPR002048">
    <property type="entry name" value="EF_hand_dom"/>
</dbReference>
<evidence type="ECO:0000256" key="9">
    <source>
        <dbReference type="ARBA" id="ARBA00056975"/>
    </source>
</evidence>
<feature type="signal peptide" evidence="13">
    <location>
        <begin position="1"/>
        <end position="21"/>
    </location>
</feature>
<comment type="subunit">
    <text evidence="10">Interacts with PCSK6 (immature form including the propeptide); probably involved in the maturation and the secretion of PCSK6.</text>
</comment>